<dbReference type="GeneID" id="36565336"/>
<feature type="domain" description="CWH43-like N-terminal" evidence="5">
    <location>
        <begin position="25"/>
        <end position="233"/>
    </location>
</feature>
<evidence type="ECO:0000313" key="10">
    <source>
        <dbReference type="Proteomes" id="UP000241107"/>
    </source>
</evidence>
<dbReference type="GO" id="GO:1990904">
    <property type="term" value="C:ribonucleoprotein complex"/>
    <property type="evidence" value="ECO:0007669"/>
    <property type="project" value="UniProtKB-KW"/>
</dbReference>
<organism evidence="9 10">
    <name type="scientific">Candidozyma pseudohaemuli</name>
    <dbReference type="NCBI Taxonomy" id="418784"/>
    <lineage>
        <taxon>Eukaryota</taxon>
        <taxon>Fungi</taxon>
        <taxon>Dikarya</taxon>
        <taxon>Ascomycota</taxon>
        <taxon>Saccharomycotina</taxon>
        <taxon>Pichiomycetes</taxon>
        <taxon>Metschnikowiaceae</taxon>
        <taxon>Candidozyma</taxon>
    </lineage>
</organism>
<evidence type="ECO:0000256" key="1">
    <source>
        <dbReference type="ARBA" id="ARBA00006598"/>
    </source>
</evidence>
<dbReference type="Gene3D" id="4.10.410.60">
    <property type="match status" value="1"/>
</dbReference>
<dbReference type="Pfam" id="PF23022">
    <property type="entry name" value="6TM_1st_PGAP2IP"/>
    <property type="match status" value="1"/>
</dbReference>
<evidence type="ECO:0000259" key="8">
    <source>
        <dbReference type="Pfam" id="PF23226"/>
    </source>
</evidence>
<dbReference type="InterPro" id="IPR053912">
    <property type="entry name" value="PGAP2IP_TM_1nd"/>
</dbReference>
<dbReference type="Pfam" id="PF01632">
    <property type="entry name" value="Ribosomal_L35p"/>
    <property type="match status" value="1"/>
</dbReference>
<feature type="transmembrane region" description="Helical" evidence="4">
    <location>
        <begin position="517"/>
        <end position="534"/>
    </location>
</feature>
<feature type="transmembrane region" description="Helical" evidence="4">
    <location>
        <begin position="383"/>
        <end position="401"/>
    </location>
</feature>
<dbReference type="GO" id="GO:0005840">
    <property type="term" value="C:ribosome"/>
    <property type="evidence" value="ECO:0007669"/>
    <property type="project" value="UniProtKB-KW"/>
</dbReference>
<dbReference type="InterPro" id="IPR057315">
    <property type="entry name" value="Exo_endo_phos_PGAP2IP_C"/>
</dbReference>
<feature type="transmembrane region" description="Helical" evidence="4">
    <location>
        <begin position="490"/>
        <end position="510"/>
    </location>
</feature>
<dbReference type="GO" id="GO:0005886">
    <property type="term" value="C:plasma membrane"/>
    <property type="evidence" value="ECO:0007669"/>
    <property type="project" value="EnsemblFungi"/>
</dbReference>
<gene>
    <name evidence="9" type="ORF">C7M61_001946</name>
</gene>
<accession>A0A2P7YTN9</accession>
<evidence type="ECO:0000256" key="3">
    <source>
        <dbReference type="ARBA" id="ARBA00023274"/>
    </source>
</evidence>
<feature type="transmembrane region" description="Helical" evidence="4">
    <location>
        <begin position="177"/>
        <end position="195"/>
    </location>
</feature>
<protein>
    <submittedName>
        <fullName evidence="9">Ribosomal protein L35</fullName>
    </submittedName>
</protein>
<dbReference type="GO" id="GO:0006412">
    <property type="term" value="P:translation"/>
    <property type="evidence" value="ECO:0007669"/>
    <property type="project" value="InterPro"/>
</dbReference>
<dbReference type="Proteomes" id="UP000241107">
    <property type="component" value="Unassembled WGS sequence"/>
</dbReference>
<keyword evidence="4" id="KW-0472">Membrane</keyword>
<name>A0A2P7YTN9_9ASCO</name>
<evidence type="ECO:0000256" key="2">
    <source>
        <dbReference type="ARBA" id="ARBA00022980"/>
    </source>
</evidence>
<dbReference type="SUPFAM" id="SSF56219">
    <property type="entry name" value="DNase I-like"/>
    <property type="match status" value="1"/>
</dbReference>
<feature type="transmembrane region" description="Helical" evidence="4">
    <location>
        <begin position="201"/>
        <end position="223"/>
    </location>
</feature>
<feature type="transmembrane region" description="Helical" evidence="4">
    <location>
        <begin position="352"/>
        <end position="371"/>
    </location>
</feature>
<evidence type="ECO:0000259" key="6">
    <source>
        <dbReference type="Pfam" id="PF23021"/>
    </source>
</evidence>
<feature type="domain" description="PGAP2IP second transmembrane" evidence="6">
    <location>
        <begin position="449"/>
        <end position="625"/>
    </location>
</feature>
<dbReference type="EMBL" id="PYFQ01000003">
    <property type="protein sequence ID" value="PSK39336.1"/>
    <property type="molecule type" value="Genomic_DNA"/>
</dbReference>
<keyword evidence="10" id="KW-1185">Reference proteome</keyword>
<dbReference type="STRING" id="418784.A0A2P7YTN9"/>
<dbReference type="AlphaFoldDB" id="A0A2P7YTN9"/>
<dbReference type="OrthoDB" id="68581at2759"/>
<feature type="transmembrane region" description="Helical" evidence="4">
    <location>
        <begin position="540"/>
        <end position="560"/>
    </location>
</feature>
<dbReference type="GO" id="GO:0005935">
    <property type="term" value="C:cellular bud neck"/>
    <property type="evidence" value="ECO:0007669"/>
    <property type="project" value="EnsemblFungi"/>
</dbReference>
<dbReference type="InterPro" id="IPR036691">
    <property type="entry name" value="Endo/exonu/phosph_ase_sf"/>
</dbReference>
<dbReference type="SUPFAM" id="SSF143034">
    <property type="entry name" value="L35p-like"/>
    <property type="match status" value="1"/>
</dbReference>
<dbReference type="GO" id="GO:0006506">
    <property type="term" value="P:GPI anchor biosynthetic process"/>
    <property type="evidence" value="ECO:0007669"/>
    <property type="project" value="EnsemblFungi"/>
</dbReference>
<feature type="transmembrane region" description="Helical" evidence="4">
    <location>
        <begin position="647"/>
        <end position="666"/>
    </location>
</feature>
<feature type="transmembrane region" description="Helical" evidence="4">
    <location>
        <begin position="277"/>
        <end position="294"/>
    </location>
</feature>
<dbReference type="InterPro" id="IPR037229">
    <property type="entry name" value="Ribosomal_bL35_sf"/>
</dbReference>
<feature type="domain" description="PGAP2IP first transmembrane" evidence="7">
    <location>
        <begin position="277"/>
        <end position="431"/>
    </location>
</feature>
<keyword evidence="4" id="KW-1133">Transmembrane helix</keyword>
<evidence type="ECO:0000256" key="4">
    <source>
        <dbReference type="SAM" id="Phobius"/>
    </source>
</evidence>
<keyword evidence="3" id="KW-0687">Ribonucleoprotein</keyword>
<dbReference type="GO" id="GO:0003735">
    <property type="term" value="F:structural constituent of ribosome"/>
    <property type="evidence" value="ECO:0007669"/>
    <property type="project" value="InterPro"/>
</dbReference>
<proteinExistence type="inferred from homology"/>
<dbReference type="Pfam" id="PF23226">
    <property type="entry name" value="Exo_endo_phos_PGAP2IP"/>
    <property type="match status" value="1"/>
</dbReference>
<dbReference type="InterPro" id="IPR053911">
    <property type="entry name" value="PGAP2IP_TM_2nd"/>
</dbReference>
<dbReference type="GO" id="GO:0005783">
    <property type="term" value="C:endoplasmic reticulum"/>
    <property type="evidence" value="ECO:0007669"/>
    <property type="project" value="TreeGrafter"/>
</dbReference>
<reference evidence="9 10" key="1">
    <citation type="submission" date="2018-03" db="EMBL/GenBank/DDBJ databases">
        <title>Candida pseudohaemulonii genome assembly and annotation.</title>
        <authorList>
            <person name="Munoz J.F."/>
            <person name="Gade L.G."/>
            <person name="Chow N.A."/>
            <person name="Litvintseva A.P."/>
            <person name="Loparev V.N."/>
            <person name="Cuomo C.A."/>
        </authorList>
    </citation>
    <scope>NUCLEOTIDE SEQUENCE [LARGE SCALE GENOMIC DNA]</scope>
    <source>
        <strain evidence="9 10">B12108</strain>
    </source>
</reference>
<feature type="transmembrane region" description="Helical" evidence="4">
    <location>
        <begin position="300"/>
        <end position="318"/>
    </location>
</feature>
<feature type="transmembrane region" description="Helical" evidence="4">
    <location>
        <begin position="572"/>
        <end position="596"/>
    </location>
</feature>
<feature type="transmembrane region" description="Helical" evidence="4">
    <location>
        <begin position="608"/>
        <end position="626"/>
    </location>
</feature>
<dbReference type="InterPro" id="IPR019402">
    <property type="entry name" value="CWH43_N"/>
</dbReference>
<dbReference type="Pfam" id="PF10277">
    <property type="entry name" value="Frag1"/>
    <property type="match status" value="1"/>
</dbReference>
<dbReference type="FunFam" id="3.60.10.10:FF:000031">
    <property type="entry name" value="Calcofluor white hypersensitive protein"/>
    <property type="match status" value="1"/>
</dbReference>
<feature type="transmembrane region" description="Helical" evidence="4">
    <location>
        <begin position="449"/>
        <end position="470"/>
    </location>
</feature>
<dbReference type="PANTHER" id="PTHR14859">
    <property type="entry name" value="CALCOFLUOR WHITE HYPERSENSITIVE PROTEIN PRECURSOR"/>
    <property type="match status" value="1"/>
</dbReference>
<feature type="transmembrane region" description="Helical" evidence="4">
    <location>
        <begin position="421"/>
        <end position="437"/>
    </location>
</feature>
<comment type="similarity">
    <text evidence="1">Belongs to the bacterial ribosomal protein bL35 family.</text>
</comment>
<dbReference type="GO" id="GO:0005934">
    <property type="term" value="C:cellular bud tip"/>
    <property type="evidence" value="ECO:0007669"/>
    <property type="project" value="EnsemblFungi"/>
</dbReference>
<feature type="transmembrane region" description="Helical" evidence="4">
    <location>
        <begin position="87"/>
        <end position="108"/>
    </location>
</feature>
<sequence length="1043" mass="116604">MGEKAAPPAGVAAKTPEGPYLRLNAKWIAIAHGFFALTAFVGALIVGCYLHYEKIVQNASYGYPDEWFPSVLATIGDRYPERSVFQIFIAVTSGPRFLLIFANFFVLYNEGRKKAWTALISGLLRTFTCGGWVYITSTDDHDAHDVFMISYIVLTIPWTVCMSSLSPKGSTVKKGRIFTALTFFGLLVPLVYFFIQHKVHVIAGAYSYYAYIEWSLIFLDVGFDSWSYLDLSNLELRVYGSSVEFATPEIVKKSEPVSTDDSEISCFSFVINTINSFTFMTSITGMFACVWYFPLWHMGVSGYEAVIVVMFVGPIFVLPLRRLFCAYPFIPRVLAAITTVGAWKVSDPANRLMTVSAGVGFSAIGFTTDLFNLQNNAVRYTSYFVSLFLGVLLSSAIKYVFSSNNPAWPIMHKENGGYNEIAFFVTILAALFTRAPKKLPETHSLKLEGGSFLLSALGLAGYFFSLTLFLSDSSIFVIWSWTGFPVKGPTPLIGGLIHFAAAIAGVITSLKIHPNLLTQPVFPIVGAIGAGVALSLYQDWIGFAGATVYTFFIASITPTIAQSLVGYCPIKLVIVAFLVHILLCLASVWIVAYAFVPGGPALRERTDLMVAVTIGSVVLGVVNFVLRKTASKITRIEVVGSKIWRQALFIITVLVAITTTGFTARYQSVAPQPYKPETRSFTAGIWCVHFGLDNDLWASEIRMSNLLREAEVDIIGLLETDTERLIGGNRDFAQRMGEELGMYVDYGPGPNKHTWGAALLSKFPILHSEHHLLPSPVGELAPAIKATLDIYGEHIDVVVFHSGQEEDPEDRRLQSLYLENVMAESQNPLVLLSYLVTRPLEGNYFTYSSEKSRMHDIDSTDWDRWCEYIMFRELKKVAYARISRSTITDTELQIAKFKFLNDDQRLIGQDFIYGNNFISEEQVDPSLRMPSLFRGDGVRGHRYHVFDEPRYFAETFEQLGLEDLIFGQRPVLNTLIQTRTKMKSHKSAAKRFIKTANGYKRKCDGRNHGNSGFTPNSYNHLNKWQMVPKKGGHLKKLQKYLEV</sequence>
<comment type="caution">
    <text evidence="9">The sequence shown here is derived from an EMBL/GenBank/DDBJ whole genome shotgun (WGS) entry which is preliminary data.</text>
</comment>
<dbReference type="Gene3D" id="3.60.10.10">
    <property type="entry name" value="Endonuclease/exonuclease/phosphatase"/>
    <property type="match status" value="1"/>
</dbReference>
<evidence type="ECO:0000259" key="5">
    <source>
        <dbReference type="Pfam" id="PF10277"/>
    </source>
</evidence>
<dbReference type="Pfam" id="PF23021">
    <property type="entry name" value="6TM_2nd_PGAP2IP"/>
    <property type="match status" value="1"/>
</dbReference>
<evidence type="ECO:0000313" key="9">
    <source>
        <dbReference type="EMBL" id="PSK39336.1"/>
    </source>
</evidence>
<feature type="transmembrane region" description="Helical" evidence="4">
    <location>
        <begin position="27"/>
        <end position="52"/>
    </location>
</feature>
<dbReference type="InterPro" id="IPR021137">
    <property type="entry name" value="Ribosomal_bL35-like"/>
</dbReference>
<keyword evidence="2 9" id="KW-0689">Ribosomal protein</keyword>
<keyword evidence="4" id="KW-0812">Transmembrane</keyword>
<dbReference type="RefSeq" id="XP_024714473.1">
    <property type="nucleotide sequence ID" value="XM_024857337.1"/>
</dbReference>
<dbReference type="PANTHER" id="PTHR14859:SF1">
    <property type="entry name" value="PGAP2-INTERACTING PROTEIN"/>
    <property type="match status" value="1"/>
</dbReference>
<dbReference type="GO" id="GO:0031505">
    <property type="term" value="P:fungal-type cell wall organization"/>
    <property type="evidence" value="ECO:0007669"/>
    <property type="project" value="EnsemblFungi"/>
</dbReference>
<feature type="transmembrane region" description="Helical" evidence="4">
    <location>
        <begin position="147"/>
        <end position="165"/>
    </location>
</feature>
<feature type="transmembrane region" description="Helical" evidence="4">
    <location>
        <begin position="115"/>
        <end position="135"/>
    </location>
</feature>
<evidence type="ECO:0000259" key="7">
    <source>
        <dbReference type="Pfam" id="PF23022"/>
    </source>
</evidence>
<dbReference type="InterPro" id="IPR051916">
    <property type="entry name" value="GPI-anchor_lipid_remodeler"/>
</dbReference>
<feature type="domain" description="PGAP2IP C-terminal nuclease-like" evidence="8">
    <location>
        <begin position="679"/>
        <end position="923"/>
    </location>
</feature>
<dbReference type="VEuPathDB" id="FungiDB:C7M61_001946"/>